<organism evidence="2">
    <name type="scientific">Rhipicephalus appendiculatus</name>
    <name type="common">Brown ear tick</name>
    <dbReference type="NCBI Taxonomy" id="34631"/>
    <lineage>
        <taxon>Eukaryota</taxon>
        <taxon>Metazoa</taxon>
        <taxon>Ecdysozoa</taxon>
        <taxon>Arthropoda</taxon>
        <taxon>Chelicerata</taxon>
        <taxon>Arachnida</taxon>
        <taxon>Acari</taxon>
        <taxon>Parasitiformes</taxon>
        <taxon>Ixodida</taxon>
        <taxon>Ixodoidea</taxon>
        <taxon>Ixodidae</taxon>
        <taxon>Rhipicephalinae</taxon>
        <taxon>Rhipicephalus</taxon>
        <taxon>Rhipicephalus</taxon>
    </lineage>
</organism>
<dbReference type="EMBL" id="GEDV01002679">
    <property type="protein sequence ID" value="JAP85878.1"/>
    <property type="molecule type" value="Transcribed_RNA"/>
</dbReference>
<evidence type="ECO:0000256" key="1">
    <source>
        <dbReference type="SAM" id="SignalP"/>
    </source>
</evidence>
<keyword evidence="1" id="KW-0732">Signal</keyword>
<proteinExistence type="predicted"/>
<evidence type="ECO:0000313" key="2">
    <source>
        <dbReference type="EMBL" id="JAP85878.1"/>
    </source>
</evidence>
<dbReference type="AlphaFoldDB" id="A0A131Z4H2"/>
<accession>A0A131Z4H2</accession>
<sequence>MTKVATRPLTTFFASALTVLLAFGRSSSLQQGGGTDIRQFYAAGATIWIVNTTMLEPKYCEVDYVNHTSYKYAFFERDYNKSGTKHKEILAGMYTRMDSATFNGMRVFQRNAPSFSSYEKLLSEYGNYACGVFNVTLLPPSTGTYYDMRVKDSAVENPHASCLKKFEELSRGEYITNLFNNSCRKSR</sequence>
<feature type="chain" id="PRO_5007286681" evidence="1">
    <location>
        <begin position="25"/>
        <end position="187"/>
    </location>
</feature>
<reference evidence="2" key="1">
    <citation type="journal article" date="2016" name="Ticks Tick Borne Dis.">
        <title>De novo assembly and annotation of the salivary gland transcriptome of Rhipicephalus appendiculatus male and female ticks during blood feeding.</title>
        <authorList>
            <person name="de Castro M.H."/>
            <person name="de Klerk D."/>
            <person name="Pienaar R."/>
            <person name="Latif A.A."/>
            <person name="Rees D.J."/>
            <person name="Mans B.J."/>
        </authorList>
    </citation>
    <scope>NUCLEOTIDE SEQUENCE</scope>
    <source>
        <tissue evidence="2">Salivary glands</tissue>
    </source>
</reference>
<name>A0A131Z4H2_RHIAP</name>
<protein>
    <submittedName>
        <fullName evidence="2">Lipocalin</fullName>
    </submittedName>
</protein>
<feature type="signal peptide" evidence="1">
    <location>
        <begin position="1"/>
        <end position="24"/>
    </location>
</feature>